<sequence>MYVGIPSSKIKKVKAPMAIEKATGILIQSKKKNTTIGRKIILKFFELT</sequence>
<accession>A0A382R9I3</accession>
<dbReference type="EMBL" id="UINC01119872">
    <property type="protein sequence ID" value="SVC94000.1"/>
    <property type="molecule type" value="Genomic_DNA"/>
</dbReference>
<dbReference type="AlphaFoldDB" id="A0A382R9I3"/>
<gene>
    <name evidence="1" type="ORF">METZ01_LOCUS346854</name>
</gene>
<organism evidence="1">
    <name type="scientific">marine metagenome</name>
    <dbReference type="NCBI Taxonomy" id="408172"/>
    <lineage>
        <taxon>unclassified sequences</taxon>
        <taxon>metagenomes</taxon>
        <taxon>ecological metagenomes</taxon>
    </lineage>
</organism>
<proteinExistence type="predicted"/>
<evidence type="ECO:0000313" key="1">
    <source>
        <dbReference type="EMBL" id="SVC94000.1"/>
    </source>
</evidence>
<protein>
    <submittedName>
        <fullName evidence="1">Uncharacterized protein</fullName>
    </submittedName>
</protein>
<name>A0A382R9I3_9ZZZZ</name>
<reference evidence="1" key="1">
    <citation type="submission" date="2018-05" db="EMBL/GenBank/DDBJ databases">
        <authorList>
            <person name="Lanie J.A."/>
            <person name="Ng W.-L."/>
            <person name="Kazmierczak K.M."/>
            <person name="Andrzejewski T.M."/>
            <person name="Davidsen T.M."/>
            <person name="Wayne K.J."/>
            <person name="Tettelin H."/>
            <person name="Glass J.I."/>
            <person name="Rusch D."/>
            <person name="Podicherti R."/>
            <person name="Tsui H.-C.T."/>
            <person name="Winkler M.E."/>
        </authorList>
    </citation>
    <scope>NUCLEOTIDE SEQUENCE</scope>
</reference>